<proteinExistence type="predicted"/>
<sequence length="77" mass="8400">MAPTNAMSTPHPDVEFTHIKTPADHLQDKRGSLSAGRNFGPSPWGDKFAILGNLAQVVVLASIFVYAYGQLFYYSDA</sequence>
<name>A0A3R7KIM2_9STRA</name>
<protein>
    <submittedName>
        <fullName evidence="2">Uncharacterized protein</fullName>
    </submittedName>
</protein>
<keyword evidence="1" id="KW-1133">Transmembrane helix</keyword>
<organism evidence="2 3">
    <name type="scientific">Phytophthora kernoviae</name>
    <dbReference type="NCBI Taxonomy" id="325452"/>
    <lineage>
        <taxon>Eukaryota</taxon>
        <taxon>Sar</taxon>
        <taxon>Stramenopiles</taxon>
        <taxon>Oomycota</taxon>
        <taxon>Peronosporomycetes</taxon>
        <taxon>Peronosporales</taxon>
        <taxon>Peronosporaceae</taxon>
        <taxon>Phytophthora</taxon>
    </lineage>
</organism>
<evidence type="ECO:0000256" key="1">
    <source>
        <dbReference type="SAM" id="Phobius"/>
    </source>
</evidence>
<reference evidence="2 3" key="1">
    <citation type="submission" date="2018-07" db="EMBL/GenBank/DDBJ databases">
        <title>Genome sequencing of oomycete isolates from Chile give support for New Zealand origin for Phytophthora kernoviae and make available the first Nothophytophthora sp. genome.</title>
        <authorList>
            <person name="Studholme D.J."/>
            <person name="Sanfuentes E."/>
            <person name="Panda P."/>
            <person name="Hill R."/>
            <person name="Sambles C."/>
            <person name="Grant M."/>
            <person name="Williams N.M."/>
            <person name="Mcdougal R.L."/>
        </authorList>
    </citation>
    <scope>NUCLEOTIDE SEQUENCE [LARGE SCALE GENOMIC DNA]</scope>
    <source>
        <strain evidence="2">Chile7</strain>
    </source>
</reference>
<keyword evidence="1" id="KW-0812">Transmembrane</keyword>
<accession>A0A3R7KIM2</accession>
<keyword evidence="1" id="KW-0472">Membrane</keyword>
<dbReference type="Proteomes" id="UP000284657">
    <property type="component" value="Unassembled WGS sequence"/>
</dbReference>
<evidence type="ECO:0000313" key="3">
    <source>
        <dbReference type="Proteomes" id="UP000284657"/>
    </source>
</evidence>
<feature type="transmembrane region" description="Helical" evidence="1">
    <location>
        <begin position="48"/>
        <end position="69"/>
    </location>
</feature>
<comment type="caution">
    <text evidence="2">The sequence shown here is derived from an EMBL/GenBank/DDBJ whole genome shotgun (WGS) entry which is preliminary data.</text>
</comment>
<feature type="non-terminal residue" evidence="2">
    <location>
        <position position="77"/>
    </location>
</feature>
<gene>
    <name evidence="2" type="ORF">BBJ29_010077</name>
</gene>
<evidence type="ECO:0000313" key="2">
    <source>
        <dbReference type="EMBL" id="RLN56854.1"/>
    </source>
</evidence>
<dbReference type="EMBL" id="MBAD02001231">
    <property type="protein sequence ID" value="RLN56854.1"/>
    <property type="molecule type" value="Genomic_DNA"/>
</dbReference>
<dbReference type="AlphaFoldDB" id="A0A3R7KIM2"/>